<evidence type="ECO:0000313" key="8">
    <source>
        <dbReference type="Proteomes" id="UP000003531"/>
    </source>
</evidence>
<dbReference type="InterPro" id="IPR050953">
    <property type="entry name" value="N4_N6_ade-DNA_methylase"/>
</dbReference>
<dbReference type="InterPro" id="IPR011639">
    <property type="entry name" value="MethylTrfase_TaqI-like_dom"/>
</dbReference>
<dbReference type="InterPro" id="IPR029063">
    <property type="entry name" value="SAM-dependent_MTases_sf"/>
</dbReference>
<organism evidence="7 8">
    <name type="scientific">Ligilactobacillus salivarius DSM 20555 = ATCC 11741</name>
    <dbReference type="NCBI Taxonomy" id="1423799"/>
    <lineage>
        <taxon>Bacteria</taxon>
        <taxon>Bacillati</taxon>
        <taxon>Bacillota</taxon>
        <taxon>Bacilli</taxon>
        <taxon>Lactobacillales</taxon>
        <taxon>Lactobacillaceae</taxon>
        <taxon>Ligilactobacillus</taxon>
    </lineage>
</organism>
<dbReference type="GO" id="GO:0032259">
    <property type="term" value="P:methylation"/>
    <property type="evidence" value="ECO:0007669"/>
    <property type="project" value="UniProtKB-KW"/>
</dbReference>
<keyword evidence="4" id="KW-0949">S-adenosyl-L-methionine</keyword>
<dbReference type="InterPro" id="IPR002052">
    <property type="entry name" value="DNA_methylase_N6_adenine_CS"/>
</dbReference>
<dbReference type="EC" id="2.1.1.72" evidence="1"/>
<evidence type="ECO:0000256" key="1">
    <source>
        <dbReference type="ARBA" id="ARBA00011900"/>
    </source>
</evidence>
<evidence type="ECO:0000313" key="7">
    <source>
        <dbReference type="EMBL" id="EEJ73584.1"/>
    </source>
</evidence>
<dbReference type="PANTHER" id="PTHR33841">
    <property type="entry name" value="DNA METHYLTRANSFERASE YEEA-RELATED"/>
    <property type="match status" value="1"/>
</dbReference>
<dbReference type="GO" id="GO:0003676">
    <property type="term" value="F:nucleic acid binding"/>
    <property type="evidence" value="ECO:0007669"/>
    <property type="project" value="InterPro"/>
</dbReference>
<evidence type="ECO:0000256" key="4">
    <source>
        <dbReference type="ARBA" id="ARBA00022691"/>
    </source>
</evidence>
<dbReference type="PRINTS" id="PR00507">
    <property type="entry name" value="N12N6MTFRASE"/>
</dbReference>
<evidence type="ECO:0000256" key="3">
    <source>
        <dbReference type="ARBA" id="ARBA00022679"/>
    </source>
</evidence>
<comment type="caution">
    <text evidence="7">The sequence shown here is derived from an EMBL/GenBank/DDBJ whole genome shotgun (WGS) entry which is preliminary data.</text>
</comment>
<gene>
    <name evidence="7" type="ORF">HMPREF0545_1552</name>
</gene>
<dbReference type="PANTHER" id="PTHR33841:SF4">
    <property type="entry name" value="RESTRICTION MODIFICATION SYSTEM DNA SPECIFICITY DOMAIN"/>
    <property type="match status" value="1"/>
</dbReference>
<evidence type="ECO:0000256" key="2">
    <source>
        <dbReference type="ARBA" id="ARBA00022603"/>
    </source>
</evidence>
<evidence type="ECO:0000256" key="5">
    <source>
        <dbReference type="ARBA" id="ARBA00047942"/>
    </source>
</evidence>
<dbReference type="HOGENOM" id="CLU_009149_0_0_9"/>
<dbReference type="GO" id="GO:0006304">
    <property type="term" value="P:DNA modification"/>
    <property type="evidence" value="ECO:0007669"/>
    <property type="project" value="InterPro"/>
</dbReference>
<reference evidence="7 8" key="1">
    <citation type="submission" date="2009-01" db="EMBL/GenBank/DDBJ databases">
        <authorList>
            <person name="Qin X."/>
            <person name="Bachman B."/>
            <person name="Battles P."/>
            <person name="Bell A."/>
            <person name="Bess C."/>
            <person name="Bickham C."/>
            <person name="Chaboub L."/>
            <person name="Chen D."/>
            <person name="Coyle M."/>
            <person name="Deiros D.R."/>
            <person name="Dinh H."/>
            <person name="Forbes L."/>
            <person name="Fowler G."/>
            <person name="Francisco L."/>
            <person name="Fu Q."/>
            <person name="Gubbala S."/>
            <person name="Hale W."/>
            <person name="Han Y."/>
            <person name="Hemphill L."/>
            <person name="Highlander S.K."/>
            <person name="Hirani K."/>
            <person name="Hogues M."/>
            <person name="Jackson L."/>
            <person name="Jakkamsetti A."/>
            <person name="Javaid M."/>
            <person name="Jiang H."/>
            <person name="Korchina V."/>
            <person name="Kovar C."/>
            <person name="Lara F."/>
            <person name="Lee S."/>
            <person name="Mata R."/>
            <person name="Mathew T."/>
            <person name="Moen C."/>
            <person name="Morales K."/>
            <person name="Munidasa M."/>
            <person name="Nazareth L."/>
            <person name="Ngo R."/>
            <person name="Nguyen L."/>
            <person name="Okwuonu G."/>
            <person name="Ongeri F."/>
            <person name="Patil S."/>
            <person name="Petrosino J."/>
            <person name="Pham C."/>
            <person name="Pham P."/>
            <person name="Pu L.-L."/>
            <person name="Puazo M."/>
            <person name="Raj R."/>
            <person name="Reid J."/>
            <person name="Rouhana J."/>
            <person name="Saada N."/>
            <person name="Shang Y."/>
            <person name="Simmons D."/>
            <person name="Thornton R."/>
            <person name="Warren J."/>
            <person name="Weissenberger G."/>
            <person name="Zhang J."/>
            <person name="Zhang L."/>
            <person name="Zhou C."/>
            <person name="Zhu D."/>
            <person name="Muzny D."/>
            <person name="Worley K."/>
            <person name="Gibbs R."/>
        </authorList>
    </citation>
    <scope>NUCLEOTIDE SEQUENCE [LARGE SCALE GENOMIC DNA]</scope>
    <source>
        <strain evidence="7 8">ATCC 11741</strain>
    </source>
</reference>
<dbReference type="Pfam" id="PF07669">
    <property type="entry name" value="Eco57I"/>
    <property type="match status" value="1"/>
</dbReference>
<dbReference type="AlphaFoldDB" id="C2EIT0"/>
<dbReference type="SUPFAM" id="SSF53335">
    <property type="entry name" value="S-adenosyl-L-methionine-dependent methyltransferases"/>
    <property type="match status" value="1"/>
</dbReference>
<keyword evidence="3" id="KW-0808">Transferase</keyword>
<comment type="catalytic activity">
    <reaction evidence="5">
        <text>a 2'-deoxyadenosine in DNA + S-adenosyl-L-methionine = an N(6)-methyl-2'-deoxyadenosine in DNA + S-adenosyl-L-homocysteine + H(+)</text>
        <dbReference type="Rhea" id="RHEA:15197"/>
        <dbReference type="Rhea" id="RHEA-COMP:12418"/>
        <dbReference type="Rhea" id="RHEA-COMP:12419"/>
        <dbReference type="ChEBI" id="CHEBI:15378"/>
        <dbReference type="ChEBI" id="CHEBI:57856"/>
        <dbReference type="ChEBI" id="CHEBI:59789"/>
        <dbReference type="ChEBI" id="CHEBI:90615"/>
        <dbReference type="ChEBI" id="CHEBI:90616"/>
        <dbReference type="EC" id="2.1.1.72"/>
    </reaction>
</comment>
<keyword evidence="2" id="KW-0489">Methyltransferase</keyword>
<evidence type="ECO:0000259" key="6">
    <source>
        <dbReference type="Pfam" id="PF07669"/>
    </source>
</evidence>
<dbReference type="GO" id="GO:0009007">
    <property type="term" value="F:site-specific DNA-methyltransferase (adenine-specific) activity"/>
    <property type="evidence" value="ECO:0007669"/>
    <property type="project" value="UniProtKB-EC"/>
</dbReference>
<feature type="domain" description="Type II methyltransferase M.TaqI-like" evidence="6">
    <location>
        <begin position="464"/>
        <end position="714"/>
    </location>
</feature>
<dbReference type="Proteomes" id="UP000003531">
    <property type="component" value="Unassembled WGS sequence"/>
</dbReference>
<protein>
    <recommendedName>
        <fullName evidence="1">site-specific DNA-methyltransferase (adenine-specific)</fullName>
        <ecNumber evidence="1">2.1.1.72</ecNumber>
    </recommendedName>
</protein>
<dbReference type="EMBL" id="ACGT01000032">
    <property type="protein sequence ID" value="EEJ73584.1"/>
    <property type="molecule type" value="Genomic_DNA"/>
</dbReference>
<dbReference type="PROSITE" id="PS00092">
    <property type="entry name" value="N6_MTASE"/>
    <property type="match status" value="1"/>
</dbReference>
<dbReference type="Gene3D" id="3.40.50.150">
    <property type="entry name" value="Vaccinia Virus protein VP39"/>
    <property type="match status" value="1"/>
</dbReference>
<dbReference type="PATRIC" id="fig|1423799.3.peg.1087"/>
<sequence>MTQLLTEPEDKKVNDAINKLNSQEYVGVLNNLASSVMKQTISAPNEATVASIFERELYYFVKKEFDITLNIEKEVTSQDLAIHNFKGRIDAITTNLVIEYKKPEKLRKDKDIRKAQTQLSDYLKQLRKNNENYFGIITDGSFYVSVYFIKDNLKYDAIRQIDGVFFITLIKSILGTNKKQLVSRNIIDDFSLEGHSVSELSNLQKELFRCLNNETKSEKVLMLFDEWMDIFHLSFNDDGKSNTIMERRDSLSKVLGVPIENNEQEYQGLFALQTAYAILVKCFALKIIPKIGFNSDIVYFSDLLEQSPNNIKKLFSQVEDGYTFNASNIINLIEGDFFSWYLDDSIWSESIAQSIKSILVKINSYSDASLSYQFETLDLFKELYMNVMPQPVRKAFGEVFTPDWLADNVVTTCLEMIDNEQWTFLDPTSGSGTFVFKAIEKIVERLLLDGRSNKYILEQILSRVHGIDLSPLSVLTARVSFLLAIRPFIDDNNMEIEIPIYLGDSARLPLITKFNDKSFVSYSIATRQGDINLTLPLSFVESPDFVRTVRQWQMLVKAEHVDLLSNAIKKQFACDEDINHFEKEILSFSNQLVSLHKKNWDGIWIKVITNFILPARIKNIDIIAGNPPWVKWENLPSMYANKIKNVAGERELFSKKNKGLGGGINLNLAALISNVTADNWLSNEGVQAFLMPDTFLNSDSYEGWRNFPSTKENSMFLARIDDWSNSGSPFKPVQEKFLTYFIVKNPYSSTLVKYNKKFPKGMNILDINSNKSWRDVKKYFSKEKGLLVQLSDSSNRFSRIYNATLDDVEKLKLLYGQNDYKPRQGVELTPREVYVFEKDDDGTYRNLDIKGTKIKPNHFEKLKFEKNIIRPLLQSKQIGAFSIKNRDNIQYGFYPYDEKADIIPMGALADKYPTMLNYLLEQKEFIDKQSERSKTMSRGSEFYALSKVGSYTSFKYAVAFRDNTKMVASFIDNSKDGMIPVKHAPFISVDKNGIPLTKDEAKYLTGVMNMPIVNTYFKTTYSYRSFSINFDMMIPKYKKNKFQKEIVKLVTFALNSNNENEKKEISKQIEFLYFDMLDEMGKGR</sequence>
<accession>C2EIT0</accession>
<proteinExistence type="predicted"/>
<name>C2EIT0_9LACO</name>